<dbReference type="Proteomes" id="UP001515683">
    <property type="component" value="Unassembled WGS sequence"/>
</dbReference>
<evidence type="ECO:0000256" key="1">
    <source>
        <dbReference type="SAM" id="Phobius"/>
    </source>
</evidence>
<gene>
    <name evidence="2" type="ORF">F3J40_20500</name>
</gene>
<keyword evidence="1" id="KW-0472">Membrane</keyword>
<accession>A0ABX0RK29</accession>
<sequence>MSDVIAAAKGANDALGRILIWLPVISALAGGALTGGGALLVSRLNHHYARELVEEAAAERLRNETRASEEKQARERYFLPLSLFAC</sequence>
<keyword evidence="3" id="KW-1185">Reference proteome</keyword>
<feature type="transmembrane region" description="Helical" evidence="1">
    <location>
        <begin position="20"/>
        <end position="41"/>
    </location>
</feature>
<comment type="caution">
    <text evidence="2">The sequence shown here is derived from an EMBL/GenBank/DDBJ whole genome shotgun (WGS) entry which is preliminary data.</text>
</comment>
<protein>
    <submittedName>
        <fullName evidence="2">Uncharacterized protein</fullName>
    </submittedName>
</protein>
<reference evidence="2 3" key="1">
    <citation type="journal article" date="2019" name="bioRxiv">
        <title>Bacteria contribute to plant secondary compound degradation in a generalist herbivore system.</title>
        <authorList>
            <person name="Francoeur C.B."/>
            <person name="Khadempour L."/>
            <person name="Moreira-Soto R.D."/>
            <person name="Gotting K."/>
            <person name="Book A.J."/>
            <person name="Pinto-Tomas A.A."/>
            <person name="Keefover-Ring K."/>
            <person name="Currie C.R."/>
        </authorList>
    </citation>
    <scope>NUCLEOTIDE SEQUENCE [LARGE SCALE GENOMIC DNA]</scope>
    <source>
        <strain evidence="2">Acro-835</strain>
    </source>
</reference>
<name>A0ABX0RK29_9GAMM</name>
<proteinExistence type="predicted"/>
<keyword evidence="1" id="KW-1133">Transmembrane helix</keyword>
<dbReference type="RefSeq" id="WP_167017675.1">
    <property type="nucleotide sequence ID" value="NZ_VWXF01000011.1"/>
</dbReference>
<dbReference type="EMBL" id="VWXF01000011">
    <property type="protein sequence ID" value="NIF23964.1"/>
    <property type="molecule type" value="Genomic_DNA"/>
</dbReference>
<keyword evidence="1" id="KW-0812">Transmembrane</keyword>
<organism evidence="2 3">
    <name type="scientific">Candidatus Pantoea multigeneris</name>
    <dbReference type="NCBI Taxonomy" id="2608357"/>
    <lineage>
        <taxon>Bacteria</taxon>
        <taxon>Pseudomonadati</taxon>
        <taxon>Pseudomonadota</taxon>
        <taxon>Gammaproteobacteria</taxon>
        <taxon>Enterobacterales</taxon>
        <taxon>Erwiniaceae</taxon>
        <taxon>Pantoea</taxon>
    </lineage>
</organism>
<evidence type="ECO:0000313" key="2">
    <source>
        <dbReference type="EMBL" id="NIF23964.1"/>
    </source>
</evidence>
<evidence type="ECO:0000313" key="3">
    <source>
        <dbReference type="Proteomes" id="UP001515683"/>
    </source>
</evidence>